<proteinExistence type="predicted"/>
<evidence type="ECO:0000313" key="1">
    <source>
        <dbReference type="EMBL" id="VEL41968.1"/>
    </source>
</evidence>
<reference evidence="1" key="1">
    <citation type="submission" date="2018-11" db="EMBL/GenBank/DDBJ databases">
        <authorList>
            <consortium name="Pathogen Informatics"/>
        </authorList>
    </citation>
    <scope>NUCLEOTIDE SEQUENCE</scope>
</reference>
<gene>
    <name evidence="1" type="ORF">PXEA_LOCUS35408</name>
</gene>
<sequence length="145" mass="15959">MDLANSRSSLLTELCTTKQPCAESEEEEGVQAADLEGGTLSDRCPLHSTPSGLGENIAGQPAGLQAWRRRLLPMKSLDEYQAHLPSHLVVFDMGETALVTILPLCVSMPDTMLRIIRFNYRISPCTSHPFFPKFPSPKSRGVAYI</sequence>
<dbReference type="Proteomes" id="UP000784294">
    <property type="component" value="Unassembled WGS sequence"/>
</dbReference>
<name>A0A448XPT3_9PLAT</name>
<comment type="caution">
    <text evidence="1">The sequence shown here is derived from an EMBL/GenBank/DDBJ whole genome shotgun (WGS) entry which is preliminary data.</text>
</comment>
<accession>A0A448XPT3</accession>
<organism evidence="1 2">
    <name type="scientific">Protopolystoma xenopodis</name>
    <dbReference type="NCBI Taxonomy" id="117903"/>
    <lineage>
        <taxon>Eukaryota</taxon>
        <taxon>Metazoa</taxon>
        <taxon>Spiralia</taxon>
        <taxon>Lophotrochozoa</taxon>
        <taxon>Platyhelminthes</taxon>
        <taxon>Monogenea</taxon>
        <taxon>Polyopisthocotylea</taxon>
        <taxon>Polystomatidea</taxon>
        <taxon>Polystomatidae</taxon>
        <taxon>Protopolystoma</taxon>
    </lineage>
</organism>
<dbReference type="EMBL" id="CAAALY010271886">
    <property type="protein sequence ID" value="VEL41968.1"/>
    <property type="molecule type" value="Genomic_DNA"/>
</dbReference>
<dbReference type="AlphaFoldDB" id="A0A448XPT3"/>
<evidence type="ECO:0000313" key="2">
    <source>
        <dbReference type="Proteomes" id="UP000784294"/>
    </source>
</evidence>
<protein>
    <submittedName>
        <fullName evidence="1">Uncharacterized protein</fullName>
    </submittedName>
</protein>
<keyword evidence="2" id="KW-1185">Reference proteome</keyword>